<comment type="similarity">
    <text evidence="3">Belongs to the glycosyl hydrolase 84 family.</text>
</comment>
<keyword evidence="2 3" id="KW-0326">Glycosidase</keyword>
<proteinExistence type="inferred from homology"/>
<evidence type="ECO:0000256" key="1">
    <source>
        <dbReference type="ARBA" id="ARBA00022801"/>
    </source>
</evidence>
<dbReference type="PANTHER" id="PTHR13170:SF16">
    <property type="entry name" value="PROTEIN O-GLCNACASE"/>
    <property type="match status" value="1"/>
</dbReference>
<dbReference type="InterPro" id="IPR017853">
    <property type="entry name" value="GH"/>
</dbReference>
<accession>A0ABT8EBL9</accession>
<sequence>MTHSPFPIRGVIEAFYGVYYTAPERDDLISFIAEHGFNHYIYGPKNDRQHRARWREPYPDYIMEQFAKTVSHAKKCGVDFCYSIGCGVSINYASETDFAHITSKFKAFYDIGVRKFMIMLDDISAEFHHAEDRARYTSYAEAHVDLTNKLYHWLKSVDAGCELSMCPTDYHGQAPFSPYLHELGEGLHPAIDIYYTGPDICSRTISEKDSTDFAAAVNRKPVIWDNYPVNDLEMTGEMHIGPIYGRDASLPKASKGLFVNTMSQAEASKVVLVTYSDYFADPVNYNPWKSWDKAIRVVGGDENYESLRRFAEISLQSCLGCDNAQTLNQLTKNALDAIDAKEQVSTSPAVQLLHEYLDSLDEAGYILKFRMRNYALRNNLIPWIELMESWAWAGRRAIAVLKAVENNEDITVPFNWLNESAKEVKLHPKTIAGDILMPLIKFAKSKAEAVKGSIV</sequence>
<dbReference type="EMBL" id="JAUHLN010000005">
    <property type="protein sequence ID" value="MDN4075316.1"/>
    <property type="molecule type" value="Genomic_DNA"/>
</dbReference>
<dbReference type="SUPFAM" id="SSF51445">
    <property type="entry name" value="(Trans)glycosidases"/>
    <property type="match status" value="1"/>
</dbReference>
<dbReference type="PROSITE" id="PS52009">
    <property type="entry name" value="GH84"/>
    <property type="match status" value="1"/>
</dbReference>
<evidence type="ECO:0000313" key="6">
    <source>
        <dbReference type="Proteomes" id="UP001168694"/>
    </source>
</evidence>
<evidence type="ECO:0000259" key="4">
    <source>
        <dbReference type="PROSITE" id="PS52009"/>
    </source>
</evidence>
<dbReference type="Pfam" id="PF07555">
    <property type="entry name" value="NAGidase"/>
    <property type="match status" value="1"/>
</dbReference>
<feature type="active site" description="Proton donor" evidence="3">
    <location>
        <position position="122"/>
    </location>
</feature>
<gene>
    <name evidence="5" type="ORF">QYF49_20340</name>
</gene>
<dbReference type="Proteomes" id="UP001168694">
    <property type="component" value="Unassembled WGS sequence"/>
</dbReference>
<dbReference type="RefSeq" id="WP_290401430.1">
    <property type="nucleotide sequence ID" value="NZ_JAUHLN010000005.1"/>
</dbReference>
<keyword evidence="6" id="KW-1185">Reference proteome</keyword>
<evidence type="ECO:0000256" key="3">
    <source>
        <dbReference type="PROSITE-ProRule" id="PRU01353"/>
    </source>
</evidence>
<comment type="caution">
    <text evidence="5">The sequence shown here is derived from an EMBL/GenBank/DDBJ whole genome shotgun (WGS) entry which is preliminary data.</text>
</comment>
<feature type="domain" description="GH84" evidence="4">
    <location>
        <begin position="7"/>
        <end position="283"/>
    </location>
</feature>
<evidence type="ECO:0000256" key="2">
    <source>
        <dbReference type="ARBA" id="ARBA00023295"/>
    </source>
</evidence>
<dbReference type="PANTHER" id="PTHR13170">
    <property type="entry name" value="O-GLCNACASE"/>
    <property type="match status" value="1"/>
</dbReference>
<dbReference type="Gene3D" id="3.20.20.80">
    <property type="entry name" value="Glycosidases"/>
    <property type="match status" value="1"/>
</dbReference>
<dbReference type="InterPro" id="IPR051822">
    <property type="entry name" value="Glycosyl_Hydrolase_84"/>
</dbReference>
<evidence type="ECO:0000313" key="5">
    <source>
        <dbReference type="EMBL" id="MDN4075316.1"/>
    </source>
</evidence>
<dbReference type="InterPro" id="IPR011496">
    <property type="entry name" value="O-GlcNAcase_cat"/>
</dbReference>
<dbReference type="Gene3D" id="1.20.58.460">
    <property type="entry name" value="Hyaluronidase post-catalytic domain-like"/>
    <property type="match status" value="1"/>
</dbReference>
<reference evidence="5" key="1">
    <citation type="submission" date="2023-06" db="EMBL/GenBank/DDBJ databases">
        <title>Draft Genome Sequences of Representative Paenibacillus Polymyxa, Bacillus cereus, Fictibacillus sp., and Brevibacillus agri Strains Isolated from Amazonian Dark Earth.</title>
        <authorList>
            <person name="Pellegrinetti T.A."/>
            <person name="Cunha I.C.M."/>
            <person name="Chaves M.G."/>
            <person name="Freitas A.S."/>
            <person name="Silva A.V.R."/>
            <person name="Tsai S.M."/>
            <person name="Mendes L.W."/>
        </authorList>
    </citation>
    <scope>NUCLEOTIDE SEQUENCE</scope>
    <source>
        <strain evidence="5">CENA-BCM004</strain>
    </source>
</reference>
<organism evidence="5 6">
    <name type="scientific">Fictibacillus terranigra</name>
    <dbReference type="NCBI Taxonomy" id="3058424"/>
    <lineage>
        <taxon>Bacteria</taxon>
        <taxon>Bacillati</taxon>
        <taxon>Bacillota</taxon>
        <taxon>Bacilli</taxon>
        <taxon>Bacillales</taxon>
        <taxon>Fictibacillaceae</taxon>
        <taxon>Fictibacillus</taxon>
    </lineage>
</organism>
<name>A0ABT8EBL9_9BACL</name>
<keyword evidence="1 3" id="KW-0378">Hydrolase</keyword>
<protein>
    <submittedName>
        <fullName evidence="5">Protein O-GlcNAcase</fullName>
    </submittedName>
</protein>